<name>A0AAV2Q6K2_MEGNR</name>
<dbReference type="InterPro" id="IPR001148">
    <property type="entry name" value="CA_dom"/>
</dbReference>
<evidence type="ECO:0000259" key="2">
    <source>
        <dbReference type="PROSITE" id="PS51144"/>
    </source>
</evidence>
<sequence>GPDFWGLINPDWSLCSKGRRQSPIDVNPAKLLYDPNLRLLHVDKHRISGQLENNGHSVVLSLDGGKTMLNITGGPLSYRYQLTEAHLHYGSSDLMGSEHTINGRSFPAELQVLGYNSQLYANFSQALDKAYGIVGISILVQIGEKSNPELKLMTQGVDKIKYLGQSWAVRHLSLHSLLPETAFYMTYEGSTTMPSCYETVTWILLNKPIYITKPQLKSLRQLKKVEFPASLMGSSAEELDNTLAPLANNFRPPQRLHHRPVRTNIDFSNAGGSCPSMHREAYYKANNILSKCMDIELARISRPRD</sequence>
<dbReference type="SUPFAM" id="SSF51069">
    <property type="entry name" value="Carbonic anhydrase"/>
    <property type="match status" value="1"/>
</dbReference>
<dbReference type="GO" id="GO:0004089">
    <property type="term" value="F:carbonate dehydratase activity"/>
    <property type="evidence" value="ECO:0007669"/>
    <property type="project" value="InterPro"/>
</dbReference>
<dbReference type="InterPro" id="IPR036398">
    <property type="entry name" value="CA_dom_sf"/>
</dbReference>
<feature type="non-terminal residue" evidence="3">
    <location>
        <position position="305"/>
    </location>
</feature>
<reference evidence="3 4" key="1">
    <citation type="submission" date="2024-05" db="EMBL/GenBank/DDBJ databases">
        <authorList>
            <person name="Wallberg A."/>
        </authorList>
    </citation>
    <scope>NUCLEOTIDE SEQUENCE [LARGE SCALE GENOMIC DNA]</scope>
</reference>
<dbReference type="PANTHER" id="PTHR18952">
    <property type="entry name" value="CARBONIC ANHYDRASE"/>
    <property type="match status" value="1"/>
</dbReference>
<dbReference type="EMBL" id="CAXKWB010003881">
    <property type="protein sequence ID" value="CAL4070881.1"/>
    <property type="molecule type" value="Genomic_DNA"/>
</dbReference>
<keyword evidence="4" id="KW-1185">Reference proteome</keyword>
<comment type="caution">
    <text evidence="3">The sequence shown here is derived from an EMBL/GenBank/DDBJ whole genome shotgun (WGS) entry which is preliminary data.</text>
</comment>
<dbReference type="Pfam" id="PF00194">
    <property type="entry name" value="Carb_anhydrase"/>
    <property type="match status" value="1"/>
</dbReference>
<dbReference type="AlphaFoldDB" id="A0AAV2Q6K2"/>
<feature type="domain" description="Alpha-carbonic anhydrase" evidence="2">
    <location>
        <begin position="1"/>
        <end position="265"/>
    </location>
</feature>
<organism evidence="3 4">
    <name type="scientific">Meganyctiphanes norvegica</name>
    <name type="common">Northern krill</name>
    <name type="synonym">Thysanopoda norvegica</name>
    <dbReference type="NCBI Taxonomy" id="48144"/>
    <lineage>
        <taxon>Eukaryota</taxon>
        <taxon>Metazoa</taxon>
        <taxon>Ecdysozoa</taxon>
        <taxon>Arthropoda</taxon>
        <taxon>Crustacea</taxon>
        <taxon>Multicrustacea</taxon>
        <taxon>Malacostraca</taxon>
        <taxon>Eumalacostraca</taxon>
        <taxon>Eucarida</taxon>
        <taxon>Euphausiacea</taxon>
        <taxon>Euphausiidae</taxon>
        <taxon>Meganyctiphanes</taxon>
    </lineage>
</organism>
<gene>
    <name evidence="3" type="ORF">MNOR_LOCUS8371</name>
</gene>
<dbReference type="PROSITE" id="PS51144">
    <property type="entry name" value="ALPHA_CA_2"/>
    <property type="match status" value="1"/>
</dbReference>
<dbReference type="GO" id="GO:0008270">
    <property type="term" value="F:zinc ion binding"/>
    <property type="evidence" value="ECO:0007669"/>
    <property type="project" value="InterPro"/>
</dbReference>
<dbReference type="PANTHER" id="PTHR18952:SF208">
    <property type="entry name" value="CARBONIC ANHYDRASE XA-RELATED"/>
    <property type="match status" value="1"/>
</dbReference>
<dbReference type="GO" id="GO:0006730">
    <property type="term" value="P:one-carbon metabolic process"/>
    <property type="evidence" value="ECO:0007669"/>
    <property type="project" value="TreeGrafter"/>
</dbReference>
<dbReference type="Proteomes" id="UP001497623">
    <property type="component" value="Unassembled WGS sequence"/>
</dbReference>
<accession>A0AAV2Q6K2</accession>
<evidence type="ECO:0000313" key="4">
    <source>
        <dbReference type="Proteomes" id="UP001497623"/>
    </source>
</evidence>
<evidence type="ECO:0000313" key="3">
    <source>
        <dbReference type="EMBL" id="CAL4070881.1"/>
    </source>
</evidence>
<comment type="similarity">
    <text evidence="1">Belongs to the alpha-carbonic anhydrase family.</text>
</comment>
<dbReference type="InterPro" id="IPR023561">
    <property type="entry name" value="Carbonic_anhydrase_a-class"/>
</dbReference>
<evidence type="ECO:0000256" key="1">
    <source>
        <dbReference type="ARBA" id="ARBA00010718"/>
    </source>
</evidence>
<protein>
    <recommendedName>
        <fullName evidence="2">Alpha-carbonic anhydrase domain-containing protein</fullName>
    </recommendedName>
</protein>
<feature type="non-terminal residue" evidence="3">
    <location>
        <position position="1"/>
    </location>
</feature>
<proteinExistence type="inferred from homology"/>
<dbReference type="SMART" id="SM01057">
    <property type="entry name" value="Carb_anhydrase"/>
    <property type="match status" value="1"/>
</dbReference>
<dbReference type="Gene3D" id="3.10.200.10">
    <property type="entry name" value="Alpha carbonic anhydrase"/>
    <property type="match status" value="1"/>
</dbReference>